<evidence type="ECO:0000313" key="2">
    <source>
        <dbReference type="EMBL" id="QDU89016.1"/>
    </source>
</evidence>
<evidence type="ECO:0000256" key="1">
    <source>
        <dbReference type="SAM" id="MobiDB-lite"/>
    </source>
</evidence>
<dbReference type="Proteomes" id="UP000317429">
    <property type="component" value="Chromosome"/>
</dbReference>
<name>A0A518DC58_9BACT</name>
<proteinExistence type="predicted"/>
<evidence type="ECO:0000313" key="3">
    <source>
        <dbReference type="Proteomes" id="UP000317429"/>
    </source>
</evidence>
<keyword evidence="3" id="KW-1185">Reference proteome</keyword>
<accession>A0A518DC58</accession>
<reference evidence="2 3" key="1">
    <citation type="submission" date="2019-02" db="EMBL/GenBank/DDBJ databases">
        <title>Deep-cultivation of Planctomycetes and their phenomic and genomic characterization uncovers novel biology.</title>
        <authorList>
            <person name="Wiegand S."/>
            <person name="Jogler M."/>
            <person name="Boedeker C."/>
            <person name="Pinto D."/>
            <person name="Vollmers J."/>
            <person name="Rivas-Marin E."/>
            <person name="Kohn T."/>
            <person name="Peeters S.H."/>
            <person name="Heuer A."/>
            <person name="Rast P."/>
            <person name="Oberbeckmann S."/>
            <person name="Bunk B."/>
            <person name="Jeske O."/>
            <person name="Meyerdierks A."/>
            <person name="Storesund J.E."/>
            <person name="Kallscheuer N."/>
            <person name="Luecker S."/>
            <person name="Lage O.M."/>
            <person name="Pohl T."/>
            <person name="Merkel B.J."/>
            <person name="Hornburger P."/>
            <person name="Mueller R.-W."/>
            <person name="Bruemmer F."/>
            <person name="Labrenz M."/>
            <person name="Spormann A.M."/>
            <person name="Op den Camp H."/>
            <person name="Overmann J."/>
            <person name="Amann R."/>
            <person name="Jetten M.S.M."/>
            <person name="Mascher T."/>
            <person name="Medema M.H."/>
            <person name="Devos D.P."/>
            <person name="Kaster A.-K."/>
            <person name="Ovreas L."/>
            <person name="Rohde M."/>
            <person name="Galperin M.Y."/>
            <person name="Jogler C."/>
        </authorList>
    </citation>
    <scope>NUCLEOTIDE SEQUENCE [LARGE SCALE GENOMIC DNA]</scope>
    <source>
        <strain evidence="2 3">Pla175</strain>
    </source>
</reference>
<organism evidence="2 3">
    <name type="scientific">Pirellulimonas nuda</name>
    <dbReference type="NCBI Taxonomy" id="2528009"/>
    <lineage>
        <taxon>Bacteria</taxon>
        <taxon>Pseudomonadati</taxon>
        <taxon>Planctomycetota</taxon>
        <taxon>Planctomycetia</taxon>
        <taxon>Pirellulales</taxon>
        <taxon>Lacipirellulaceae</taxon>
        <taxon>Pirellulimonas</taxon>
    </lineage>
</organism>
<feature type="region of interest" description="Disordered" evidence="1">
    <location>
        <begin position="36"/>
        <end position="70"/>
    </location>
</feature>
<protein>
    <submittedName>
        <fullName evidence="2">Uncharacterized protein</fullName>
    </submittedName>
</protein>
<dbReference type="KEGG" id="pnd:Pla175_24010"/>
<gene>
    <name evidence="2" type="ORF">Pla175_24010</name>
</gene>
<dbReference type="EMBL" id="CP036291">
    <property type="protein sequence ID" value="QDU89016.1"/>
    <property type="molecule type" value="Genomic_DNA"/>
</dbReference>
<dbReference type="AlphaFoldDB" id="A0A518DC58"/>
<sequence length="70" mass="7317">MSSFQGLWWVASPRTAEAASSGCSLPAAGYLRRTHAATAMPPTSRSNELGSGTAESPTLAALPKRSRQKV</sequence>
<feature type="compositionally biased region" description="Polar residues" evidence="1">
    <location>
        <begin position="41"/>
        <end position="56"/>
    </location>
</feature>